<feature type="signal peptide" evidence="6">
    <location>
        <begin position="1"/>
        <end position="27"/>
    </location>
</feature>
<dbReference type="InterPro" id="IPR050330">
    <property type="entry name" value="Bact_OuterMem_StrucFunc"/>
</dbReference>
<organism evidence="8 9">
    <name type="scientific">Candidatus Thiodiazotropha lotti</name>
    <dbReference type="NCBI Taxonomy" id="2792787"/>
    <lineage>
        <taxon>Bacteria</taxon>
        <taxon>Pseudomonadati</taxon>
        <taxon>Pseudomonadota</taxon>
        <taxon>Gammaproteobacteria</taxon>
        <taxon>Chromatiales</taxon>
        <taxon>Sedimenticolaceae</taxon>
        <taxon>Candidatus Thiodiazotropha</taxon>
    </lineage>
</organism>
<dbReference type="PANTHER" id="PTHR30329">
    <property type="entry name" value="STATOR ELEMENT OF FLAGELLAR MOTOR COMPLEX"/>
    <property type="match status" value="1"/>
</dbReference>
<sequence>MSRIANRLTIFAALALLLIACSSTQKSQALLDAEQAYAEAKQNEDILRHAPAELERAEQALARAAVADNEEDMNSLTYVGTSRIETARAIAARKTANNRLLELGEVKNKERLKAREIEIQLEQQAKAEALREKESALMEREQALAKAEALRLELEELQALKTERGMVMTLGDVLFSSGKTDLLPGAMSTIDKLASFLGEYPEKTVLIEGHTDNVGTEEYNLDLSERRALSVKEALVQVGVDASRIDTLGLGESTPITDNTTAAGRLKNRRVEIVIRD</sequence>
<keyword evidence="6" id="KW-0732">Signal</keyword>
<dbReference type="InterPro" id="IPR006690">
    <property type="entry name" value="OMPA-like_CS"/>
</dbReference>
<dbReference type="EMBL" id="JAEPDI010000013">
    <property type="protein sequence ID" value="MCG7940274.1"/>
    <property type="molecule type" value="Genomic_DNA"/>
</dbReference>
<comment type="subcellular location">
    <subcellularLocation>
        <location evidence="1">Cell outer membrane</location>
    </subcellularLocation>
</comment>
<dbReference type="AlphaFoldDB" id="A0A9E4K8F5"/>
<dbReference type="PROSITE" id="PS01068">
    <property type="entry name" value="OMPA_1"/>
    <property type="match status" value="1"/>
</dbReference>
<dbReference type="Gene3D" id="3.30.1330.60">
    <property type="entry name" value="OmpA-like domain"/>
    <property type="match status" value="1"/>
</dbReference>
<evidence type="ECO:0000313" key="9">
    <source>
        <dbReference type="Proteomes" id="UP000886687"/>
    </source>
</evidence>
<dbReference type="CDD" id="cd07185">
    <property type="entry name" value="OmpA_C-like"/>
    <property type="match status" value="1"/>
</dbReference>
<keyword evidence="2 4" id="KW-0472">Membrane</keyword>
<evidence type="ECO:0000256" key="1">
    <source>
        <dbReference type="ARBA" id="ARBA00004442"/>
    </source>
</evidence>
<dbReference type="PROSITE" id="PS51257">
    <property type="entry name" value="PROKAR_LIPOPROTEIN"/>
    <property type="match status" value="1"/>
</dbReference>
<dbReference type="Pfam" id="PF00691">
    <property type="entry name" value="OmpA"/>
    <property type="match status" value="1"/>
</dbReference>
<dbReference type="PRINTS" id="PR01021">
    <property type="entry name" value="OMPADOMAIN"/>
</dbReference>
<evidence type="ECO:0000256" key="6">
    <source>
        <dbReference type="SAM" id="SignalP"/>
    </source>
</evidence>
<dbReference type="SUPFAM" id="SSF103088">
    <property type="entry name" value="OmpA-like"/>
    <property type="match status" value="1"/>
</dbReference>
<dbReference type="InterPro" id="IPR006665">
    <property type="entry name" value="OmpA-like"/>
</dbReference>
<evidence type="ECO:0000256" key="2">
    <source>
        <dbReference type="ARBA" id="ARBA00023136"/>
    </source>
</evidence>
<dbReference type="PROSITE" id="PS51123">
    <property type="entry name" value="OMPA_2"/>
    <property type="match status" value="1"/>
</dbReference>
<keyword evidence="5" id="KW-0175">Coiled coil</keyword>
<comment type="caution">
    <text evidence="8">The sequence shown here is derived from an EMBL/GenBank/DDBJ whole genome shotgun (WGS) entry which is preliminary data.</text>
</comment>
<dbReference type="Proteomes" id="UP000886687">
    <property type="component" value="Unassembled WGS sequence"/>
</dbReference>
<feature type="domain" description="OmpA-like" evidence="7">
    <location>
        <begin position="162"/>
        <end position="277"/>
    </location>
</feature>
<gene>
    <name evidence="8" type="ORF">JAZ04_15690</name>
</gene>
<dbReference type="PANTHER" id="PTHR30329:SF21">
    <property type="entry name" value="LIPOPROTEIN YIAD-RELATED"/>
    <property type="match status" value="1"/>
</dbReference>
<feature type="coiled-coil region" evidence="5">
    <location>
        <begin position="126"/>
        <end position="160"/>
    </location>
</feature>
<dbReference type="PRINTS" id="PR01023">
    <property type="entry name" value="NAFLGMOTY"/>
</dbReference>
<evidence type="ECO:0000313" key="8">
    <source>
        <dbReference type="EMBL" id="MCG7940274.1"/>
    </source>
</evidence>
<proteinExistence type="predicted"/>
<keyword evidence="3" id="KW-0998">Cell outer membrane</keyword>
<dbReference type="InterPro" id="IPR006664">
    <property type="entry name" value="OMP_bac"/>
</dbReference>
<evidence type="ECO:0000256" key="4">
    <source>
        <dbReference type="PROSITE-ProRule" id="PRU00473"/>
    </source>
</evidence>
<evidence type="ECO:0000259" key="7">
    <source>
        <dbReference type="PROSITE" id="PS51123"/>
    </source>
</evidence>
<dbReference type="GO" id="GO:0009279">
    <property type="term" value="C:cell outer membrane"/>
    <property type="evidence" value="ECO:0007669"/>
    <property type="project" value="UniProtKB-SubCell"/>
</dbReference>
<reference evidence="8" key="1">
    <citation type="journal article" date="2021" name="Proc. Natl. Acad. Sci. U.S.A.">
        <title>Global biogeography of chemosynthetic symbionts reveals both localized and globally distributed symbiont groups. .</title>
        <authorList>
            <person name="Osvatic J.T."/>
            <person name="Wilkins L.G.E."/>
            <person name="Leibrecht L."/>
            <person name="Leray M."/>
            <person name="Zauner S."/>
            <person name="Polzin J."/>
            <person name="Camacho Y."/>
            <person name="Gros O."/>
            <person name="van Gils J.A."/>
            <person name="Eisen J.A."/>
            <person name="Petersen J.M."/>
            <person name="Yuen B."/>
        </authorList>
    </citation>
    <scope>NUCLEOTIDE SEQUENCE</scope>
    <source>
        <strain evidence="8">MAGL173</strain>
    </source>
</reference>
<protein>
    <submittedName>
        <fullName evidence="8">OmpA family protein</fullName>
    </submittedName>
</protein>
<accession>A0A9E4K8F5</accession>
<evidence type="ECO:0000256" key="3">
    <source>
        <dbReference type="ARBA" id="ARBA00023237"/>
    </source>
</evidence>
<name>A0A9E4K8F5_9GAMM</name>
<feature type="chain" id="PRO_5039403813" evidence="6">
    <location>
        <begin position="28"/>
        <end position="277"/>
    </location>
</feature>
<evidence type="ECO:0000256" key="5">
    <source>
        <dbReference type="SAM" id="Coils"/>
    </source>
</evidence>
<dbReference type="InterPro" id="IPR036737">
    <property type="entry name" value="OmpA-like_sf"/>
</dbReference>